<sequence length="104" mass="11304">MDQSKMSNFSKALMAAERAVELFEGGPEDSHDFHVKADSSTGILTIKGYTVHIRDEGPSRVLAGNLLVGSYNGPVEAVVEAMGMVIADRTKVVLRQFFDEESIS</sequence>
<gene>
    <name evidence="1" type="ORF">LCGC14_0244270</name>
</gene>
<accession>A0A0F9U6K1</accession>
<name>A0A0F9U6K1_9ZZZZ</name>
<comment type="caution">
    <text evidence="1">The sequence shown here is derived from an EMBL/GenBank/DDBJ whole genome shotgun (WGS) entry which is preliminary data.</text>
</comment>
<proteinExistence type="predicted"/>
<dbReference type="AlphaFoldDB" id="A0A0F9U6K1"/>
<organism evidence="1">
    <name type="scientific">marine sediment metagenome</name>
    <dbReference type="NCBI Taxonomy" id="412755"/>
    <lineage>
        <taxon>unclassified sequences</taxon>
        <taxon>metagenomes</taxon>
        <taxon>ecological metagenomes</taxon>
    </lineage>
</organism>
<protein>
    <submittedName>
        <fullName evidence="1">Uncharacterized protein</fullName>
    </submittedName>
</protein>
<evidence type="ECO:0000313" key="1">
    <source>
        <dbReference type="EMBL" id="KKN88820.1"/>
    </source>
</evidence>
<reference evidence="1" key="1">
    <citation type="journal article" date="2015" name="Nature">
        <title>Complex archaea that bridge the gap between prokaryotes and eukaryotes.</title>
        <authorList>
            <person name="Spang A."/>
            <person name="Saw J.H."/>
            <person name="Jorgensen S.L."/>
            <person name="Zaremba-Niedzwiedzka K."/>
            <person name="Martijn J."/>
            <person name="Lind A.E."/>
            <person name="van Eijk R."/>
            <person name="Schleper C."/>
            <person name="Guy L."/>
            <person name="Ettema T.J."/>
        </authorList>
    </citation>
    <scope>NUCLEOTIDE SEQUENCE</scope>
</reference>
<dbReference type="EMBL" id="LAZR01000125">
    <property type="protein sequence ID" value="KKN88820.1"/>
    <property type="molecule type" value="Genomic_DNA"/>
</dbReference>